<dbReference type="InterPro" id="IPR035906">
    <property type="entry name" value="MetI-like_sf"/>
</dbReference>
<sequence>MPESVILAGVGSYGESVIRALQYIASHSELFLSLLQTHVTIVCLGVGAAILVAVPLGIVVTRHDRLGWLVINTGAVAQTLPPLAVIAISFSFLGLGRYPVILALFFYALLPILKNTVAGIRAVDNSKIEAGRGMGMTEFERLRRIEIPLALPVIFAGIRTSTVMSVGVAYLGAFIGAGSLGDWVILGQQQLDTHITMAGAIPGAVLVIVLDQLFNVLEGIVTPATSSSGETTEITTA</sequence>
<dbReference type="GO" id="GO:0005886">
    <property type="term" value="C:plasma membrane"/>
    <property type="evidence" value="ECO:0007669"/>
    <property type="project" value="UniProtKB-SubCell"/>
</dbReference>
<keyword evidence="5 6" id="KW-0472">Membrane</keyword>
<comment type="caution">
    <text evidence="8">The sequence shown here is derived from an EMBL/GenBank/DDBJ whole genome shotgun (WGS) entry which is preliminary data.</text>
</comment>
<accession>A0ABD5YZG1</accession>
<feature type="transmembrane region" description="Helical" evidence="6">
    <location>
        <begin position="39"/>
        <end position="59"/>
    </location>
</feature>
<evidence type="ECO:0000256" key="5">
    <source>
        <dbReference type="ARBA" id="ARBA00023136"/>
    </source>
</evidence>
<gene>
    <name evidence="8" type="ORF">ACFQL7_23305</name>
</gene>
<dbReference type="AlphaFoldDB" id="A0ABD5YZG1"/>
<dbReference type="Proteomes" id="UP001596417">
    <property type="component" value="Unassembled WGS sequence"/>
</dbReference>
<dbReference type="InterPro" id="IPR051204">
    <property type="entry name" value="ABC_transp_perm/SBD"/>
</dbReference>
<keyword evidence="9" id="KW-1185">Reference proteome</keyword>
<dbReference type="CDD" id="cd06261">
    <property type="entry name" value="TM_PBP2"/>
    <property type="match status" value="1"/>
</dbReference>
<evidence type="ECO:0000256" key="4">
    <source>
        <dbReference type="ARBA" id="ARBA00022989"/>
    </source>
</evidence>
<protein>
    <submittedName>
        <fullName evidence="8">ABC transporter permease</fullName>
    </submittedName>
</protein>
<comment type="subcellular location">
    <subcellularLocation>
        <location evidence="6">Cell membrane</location>
        <topology evidence="6">Multi-pass membrane protein</topology>
    </subcellularLocation>
    <subcellularLocation>
        <location evidence="1">Membrane</location>
        <topology evidence="1">Multi-pass membrane protein</topology>
    </subcellularLocation>
</comment>
<feature type="transmembrane region" description="Helical" evidence="6">
    <location>
        <begin position="96"/>
        <end position="113"/>
    </location>
</feature>
<dbReference type="PANTHER" id="PTHR30177">
    <property type="entry name" value="GLYCINE BETAINE/L-PROLINE TRANSPORT SYSTEM PERMEASE PROTEIN PROW"/>
    <property type="match status" value="1"/>
</dbReference>
<name>A0ABD5YZG1_9EURY</name>
<reference evidence="8 9" key="1">
    <citation type="journal article" date="2019" name="Int. J. Syst. Evol. Microbiol.">
        <title>The Global Catalogue of Microorganisms (GCM) 10K type strain sequencing project: providing services to taxonomists for standard genome sequencing and annotation.</title>
        <authorList>
            <consortium name="The Broad Institute Genomics Platform"/>
            <consortium name="The Broad Institute Genome Sequencing Center for Infectious Disease"/>
            <person name="Wu L."/>
            <person name="Ma J."/>
        </authorList>
    </citation>
    <scope>NUCLEOTIDE SEQUENCE [LARGE SCALE GENOMIC DNA]</scope>
    <source>
        <strain evidence="8 9">RDMS1</strain>
    </source>
</reference>
<organism evidence="8 9">
    <name type="scientific">Halocatena marina</name>
    <dbReference type="NCBI Taxonomy" id="2934937"/>
    <lineage>
        <taxon>Archaea</taxon>
        <taxon>Methanobacteriati</taxon>
        <taxon>Methanobacteriota</taxon>
        <taxon>Stenosarchaea group</taxon>
        <taxon>Halobacteria</taxon>
        <taxon>Halobacteriales</taxon>
        <taxon>Natronomonadaceae</taxon>
        <taxon>Halocatena</taxon>
    </lineage>
</organism>
<feature type="transmembrane region" description="Helical" evidence="6">
    <location>
        <begin position="195"/>
        <end position="214"/>
    </location>
</feature>
<dbReference type="InterPro" id="IPR000515">
    <property type="entry name" value="MetI-like"/>
</dbReference>
<evidence type="ECO:0000256" key="6">
    <source>
        <dbReference type="RuleBase" id="RU363032"/>
    </source>
</evidence>
<keyword evidence="3 6" id="KW-0812">Transmembrane</keyword>
<feature type="transmembrane region" description="Helical" evidence="6">
    <location>
        <begin position="66"/>
        <end position="90"/>
    </location>
</feature>
<keyword evidence="4 6" id="KW-1133">Transmembrane helix</keyword>
<evidence type="ECO:0000313" key="9">
    <source>
        <dbReference type="Proteomes" id="UP001596417"/>
    </source>
</evidence>
<dbReference type="Gene3D" id="1.10.3720.10">
    <property type="entry name" value="MetI-like"/>
    <property type="match status" value="1"/>
</dbReference>
<evidence type="ECO:0000313" key="8">
    <source>
        <dbReference type="EMBL" id="MFC7192450.1"/>
    </source>
</evidence>
<evidence type="ECO:0000256" key="2">
    <source>
        <dbReference type="ARBA" id="ARBA00022448"/>
    </source>
</evidence>
<dbReference type="GeneID" id="76202131"/>
<dbReference type="PROSITE" id="PS50928">
    <property type="entry name" value="ABC_TM1"/>
    <property type="match status" value="1"/>
</dbReference>
<dbReference type="PANTHER" id="PTHR30177:SF4">
    <property type="entry name" value="OSMOPROTECTANT IMPORT PERMEASE PROTEIN OSMW"/>
    <property type="match status" value="1"/>
</dbReference>
<dbReference type="Pfam" id="PF00528">
    <property type="entry name" value="BPD_transp_1"/>
    <property type="match status" value="1"/>
</dbReference>
<dbReference type="FunFam" id="1.10.3720.10:FF:000001">
    <property type="entry name" value="Glycine betaine ABC transporter, permease"/>
    <property type="match status" value="1"/>
</dbReference>
<evidence type="ECO:0000256" key="3">
    <source>
        <dbReference type="ARBA" id="ARBA00022692"/>
    </source>
</evidence>
<comment type="similarity">
    <text evidence="6">Belongs to the binding-protein-dependent transport system permease family.</text>
</comment>
<feature type="domain" description="ABC transmembrane type-1" evidence="7">
    <location>
        <begin position="35"/>
        <end position="218"/>
    </location>
</feature>
<proteinExistence type="inferred from homology"/>
<feature type="transmembrane region" description="Helical" evidence="6">
    <location>
        <begin position="149"/>
        <end position="175"/>
    </location>
</feature>
<evidence type="ECO:0000259" key="7">
    <source>
        <dbReference type="PROSITE" id="PS50928"/>
    </source>
</evidence>
<evidence type="ECO:0000256" key="1">
    <source>
        <dbReference type="ARBA" id="ARBA00004141"/>
    </source>
</evidence>
<dbReference type="SUPFAM" id="SSF161098">
    <property type="entry name" value="MetI-like"/>
    <property type="match status" value="1"/>
</dbReference>
<dbReference type="RefSeq" id="WP_264556425.1">
    <property type="nucleotide sequence ID" value="NZ_CP109980.1"/>
</dbReference>
<dbReference type="EMBL" id="JBHTAX010000004">
    <property type="protein sequence ID" value="MFC7192450.1"/>
    <property type="molecule type" value="Genomic_DNA"/>
</dbReference>
<keyword evidence="2 6" id="KW-0813">Transport</keyword>